<protein>
    <submittedName>
        <fullName evidence="2">Uncharacterized protein</fullName>
    </submittedName>
</protein>
<dbReference type="AlphaFoldDB" id="Q1YDC7"/>
<sequence>KRDDEADDACCHDRGLPLSVTDRSGAQNRRGLRRNLLPSRWKEKGLRPMRDDFPMRIAQAGGAARLQSQRAAHRLRRALQLRPDVAAQPLGRQREGRPAAIQREGETAGTDGQRHADGVDLALPVAGRDDEAQRPEILERRGDPRLHRRPGLALAGRQLRHQIGAISVRQAGEIGPSDGRGRELQMAADVEIDRMGLFLFTTRNGDAADLKAGGGLSSTLDWPSFYKV</sequence>
<feature type="compositionally biased region" description="Basic and acidic residues" evidence="1">
    <location>
        <begin position="1"/>
        <end position="15"/>
    </location>
</feature>
<keyword evidence="3" id="KW-1185">Reference proteome</keyword>
<accession>Q1YDC7</accession>
<feature type="non-terminal residue" evidence="2">
    <location>
        <position position="1"/>
    </location>
</feature>
<comment type="caution">
    <text evidence="2">The sequence shown here is derived from an EMBL/GenBank/DDBJ whole genome shotgun (WGS) entry which is preliminary data.</text>
</comment>
<evidence type="ECO:0000313" key="3">
    <source>
        <dbReference type="Proteomes" id="UP000000321"/>
    </source>
</evidence>
<dbReference type="HOGENOM" id="CLU_1216993_0_0_5"/>
<evidence type="ECO:0000313" key="2">
    <source>
        <dbReference type="EMBL" id="EAS48258.1"/>
    </source>
</evidence>
<organism evidence="2 3">
    <name type="scientific">Aurantimonas manganoxydans (strain ATCC BAA-1229 / DSM 21871 / SI85-9A1)</name>
    <dbReference type="NCBI Taxonomy" id="287752"/>
    <lineage>
        <taxon>Bacteria</taxon>
        <taxon>Pseudomonadati</taxon>
        <taxon>Pseudomonadota</taxon>
        <taxon>Alphaproteobacteria</taxon>
        <taxon>Hyphomicrobiales</taxon>
        <taxon>Aurantimonadaceae</taxon>
        <taxon>Aurantimonas</taxon>
    </lineage>
</organism>
<name>Q1YDC7_AURMS</name>
<dbReference type="Proteomes" id="UP000000321">
    <property type="component" value="Unassembled WGS sequence"/>
</dbReference>
<feature type="compositionally biased region" description="Basic and acidic residues" evidence="1">
    <location>
        <begin position="127"/>
        <end position="145"/>
    </location>
</feature>
<feature type="region of interest" description="Disordered" evidence="1">
    <location>
        <begin position="1"/>
        <end position="30"/>
    </location>
</feature>
<proteinExistence type="predicted"/>
<feature type="region of interest" description="Disordered" evidence="1">
    <location>
        <begin position="80"/>
        <end position="149"/>
    </location>
</feature>
<gene>
    <name evidence="2" type="ORF">SI859A1_03715</name>
</gene>
<reference evidence="2 3" key="1">
    <citation type="journal article" date="2008" name="Appl. Environ. Microbiol.">
        <title>Genomic insights into Mn(II) oxidation by the marine alphaproteobacterium Aurantimonas sp. strain SI85-9A1.</title>
        <authorList>
            <person name="Dick G.J."/>
            <person name="Podell S."/>
            <person name="Johnson H.A."/>
            <person name="Rivera-Espinoza Y."/>
            <person name="Bernier-Latmani R."/>
            <person name="McCarthy J.K."/>
            <person name="Torpey J.W."/>
            <person name="Clement B.G."/>
            <person name="Gaasterland T."/>
            <person name="Tebo B.M."/>
        </authorList>
    </citation>
    <scope>NUCLEOTIDE SEQUENCE [LARGE SCALE GENOMIC DNA]</scope>
    <source>
        <strain evidence="2 3">SI85-9A1</strain>
    </source>
</reference>
<dbReference type="EMBL" id="AAPJ01000035">
    <property type="protein sequence ID" value="EAS48258.1"/>
    <property type="molecule type" value="Genomic_DNA"/>
</dbReference>
<evidence type="ECO:0000256" key="1">
    <source>
        <dbReference type="SAM" id="MobiDB-lite"/>
    </source>
</evidence>